<protein>
    <submittedName>
        <fullName evidence="5">HTH-type transcriptional regulator MsmR</fullName>
    </submittedName>
</protein>
<dbReference type="Gene3D" id="1.10.260.40">
    <property type="entry name" value="lambda repressor-like DNA-binding domains"/>
    <property type="match status" value="1"/>
</dbReference>
<dbReference type="AlphaFoldDB" id="A0A917M8B3"/>
<keyword evidence="3" id="KW-0804">Transcription</keyword>
<dbReference type="CDD" id="cd01544">
    <property type="entry name" value="PBP1_GalR"/>
    <property type="match status" value="1"/>
</dbReference>
<organism evidence="5 6">
    <name type="scientific">Paenibacillus radicis</name>
    <name type="common">ex Gao et al. 2016</name>
    <dbReference type="NCBI Taxonomy" id="1737354"/>
    <lineage>
        <taxon>Bacteria</taxon>
        <taxon>Bacillati</taxon>
        <taxon>Bacillota</taxon>
        <taxon>Bacilli</taxon>
        <taxon>Bacillales</taxon>
        <taxon>Paenibacillaceae</taxon>
        <taxon>Paenibacillus</taxon>
    </lineage>
</organism>
<dbReference type="PANTHER" id="PTHR30146:SF149">
    <property type="entry name" value="HTH-TYPE TRANSCRIPTIONAL REGULATOR EBGR"/>
    <property type="match status" value="1"/>
</dbReference>
<keyword evidence="2" id="KW-0238">DNA-binding</keyword>
<feature type="domain" description="HTH lacI-type" evidence="4">
    <location>
        <begin position="2"/>
        <end position="57"/>
    </location>
</feature>
<dbReference type="InterPro" id="IPR010982">
    <property type="entry name" value="Lambda_DNA-bd_dom_sf"/>
</dbReference>
<dbReference type="EMBL" id="BMHY01000010">
    <property type="protein sequence ID" value="GGG81552.1"/>
    <property type="molecule type" value="Genomic_DNA"/>
</dbReference>
<keyword evidence="1" id="KW-0805">Transcription regulation</keyword>
<name>A0A917M8B3_9BACL</name>
<keyword evidence="6" id="KW-1185">Reference proteome</keyword>
<dbReference type="GO" id="GO:0003700">
    <property type="term" value="F:DNA-binding transcription factor activity"/>
    <property type="evidence" value="ECO:0007669"/>
    <property type="project" value="TreeGrafter"/>
</dbReference>
<dbReference type="CDD" id="cd01392">
    <property type="entry name" value="HTH_LacI"/>
    <property type="match status" value="1"/>
</dbReference>
<evidence type="ECO:0000313" key="6">
    <source>
        <dbReference type="Proteomes" id="UP000600247"/>
    </source>
</evidence>
<dbReference type="SUPFAM" id="SSF53822">
    <property type="entry name" value="Periplasmic binding protein-like I"/>
    <property type="match status" value="1"/>
</dbReference>
<dbReference type="SMART" id="SM00354">
    <property type="entry name" value="HTH_LACI"/>
    <property type="match status" value="1"/>
</dbReference>
<dbReference type="GO" id="GO:0000976">
    <property type="term" value="F:transcription cis-regulatory region binding"/>
    <property type="evidence" value="ECO:0007669"/>
    <property type="project" value="TreeGrafter"/>
</dbReference>
<dbReference type="RefSeq" id="WP_188891339.1">
    <property type="nucleotide sequence ID" value="NZ_BMHY01000010.1"/>
</dbReference>
<dbReference type="Pfam" id="PF13377">
    <property type="entry name" value="Peripla_BP_3"/>
    <property type="match status" value="1"/>
</dbReference>
<dbReference type="Pfam" id="PF00356">
    <property type="entry name" value="LacI"/>
    <property type="match status" value="1"/>
</dbReference>
<dbReference type="Gene3D" id="3.40.50.2300">
    <property type="match status" value="2"/>
</dbReference>
<dbReference type="Proteomes" id="UP000600247">
    <property type="component" value="Unassembled WGS sequence"/>
</dbReference>
<accession>A0A917M8B3</accession>
<dbReference type="InterPro" id="IPR046335">
    <property type="entry name" value="LacI/GalR-like_sensor"/>
</dbReference>
<dbReference type="PROSITE" id="PS50932">
    <property type="entry name" value="HTH_LACI_2"/>
    <property type="match status" value="1"/>
</dbReference>
<dbReference type="InterPro" id="IPR000843">
    <property type="entry name" value="HTH_LacI"/>
</dbReference>
<proteinExistence type="predicted"/>
<evidence type="ECO:0000259" key="4">
    <source>
        <dbReference type="PROSITE" id="PS50932"/>
    </source>
</evidence>
<dbReference type="InterPro" id="IPR028082">
    <property type="entry name" value="Peripla_BP_I"/>
</dbReference>
<gene>
    <name evidence="5" type="primary">msmR</name>
    <name evidence="5" type="ORF">GCM10010918_43540</name>
</gene>
<sequence>MATIKQIAEKAGVSSATVSRVLNNDASMAVSDATRARIFAAAEELQYKPTRLKRLKQEGMLANQQIGLLLSLSVEEESSDPYFASIRRGIETRCEELGLSIGKVWRLNSGMELQPSHQLSGLIAVGTIAQETIVHLIGHTDRVVLVDHWEQLSDYDSVHLNFRQAVNSVVDHLLQLGHQTIAYIGGDSDEGFDPRTRHFKERLAKQGLLKEELILHAGDWSTNGGYEQMKALLLQNNRPTACFIGSDPMAVGALRALHEHGVDIPNEMAIVGFDDIEMSAFLSPPLSTVKAYTEQMGKTAVQLLMERIEGREASMEVTIETKLIIRESCGGLAANS</sequence>
<comment type="caution">
    <text evidence="5">The sequence shown here is derived from an EMBL/GenBank/DDBJ whole genome shotgun (WGS) entry which is preliminary data.</text>
</comment>
<dbReference type="SUPFAM" id="SSF47413">
    <property type="entry name" value="lambda repressor-like DNA-binding domains"/>
    <property type="match status" value="1"/>
</dbReference>
<dbReference type="PANTHER" id="PTHR30146">
    <property type="entry name" value="LACI-RELATED TRANSCRIPTIONAL REPRESSOR"/>
    <property type="match status" value="1"/>
</dbReference>
<evidence type="ECO:0000256" key="1">
    <source>
        <dbReference type="ARBA" id="ARBA00023015"/>
    </source>
</evidence>
<reference evidence="5 6" key="1">
    <citation type="journal article" date="2014" name="Int. J. Syst. Evol. Microbiol.">
        <title>Complete genome sequence of Corynebacterium casei LMG S-19264T (=DSM 44701T), isolated from a smear-ripened cheese.</title>
        <authorList>
            <consortium name="US DOE Joint Genome Institute (JGI-PGF)"/>
            <person name="Walter F."/>
            <person name="Albersmeier A."/>
            <person name="Kalinowski J."/>
            <person name="Ruckert C."/>
        </authorList>
    </citation>
    <scope>NUCLEOTIDE SEQUENCE [LARGE SCALE GENOMIC DNA]</scope>
    <source>
        <strain evidence="5 6">CGMCC 1.15286</strain>
    </source>
</reference>
<evidence type="ECO:0000256" key="2">
    <source>
        <dbReference type="ARBA" id="ARBA00023125"/>
    </source>
</evidence>
<evidence type="ECO:0000256" key="3">
    <source>
        <dbReference type="ARBA" id="ARBA00023163"/>
    </source>
</evidence>
<dbReference type="PRINTS" id="PR00036">
    <property type="entry name" value="HTHLACI"/>
</dbReference>
<evidence type="ECO:0000313" key="5">
    <source>
        <dbReference type="EMBL" id="GGG81552.1"/>
    </source>
</evidence>